<evidence type="ECO:0000256" key="5">
    <source>
        <dbReference type="ARBA" id="ARBA00023242"/>
    </source>
</evidence>
<feature type="region of interest" description="Disordered" evidence="6">
    <location>
        <begin position="37"/>
        <end position="86"/>
    </location>
</feature>
<keyword evidence="2" id="KW-0805">Transcription regulation</keyword>
<dbReference type="InterPro" id="IPR004827">
    <property type="entry name" value="bZIP"/>
</dbReference>
<dbReference type="Gene3D" id="1.20.5.170">
    <property type="match status" value="1"/>
</dbReference>
<dbReference type="EMBL" id="JBJXBP010000002">
    <property type="protein sequence ID" value="KAL3844686.1"/>
    <property type="molecule type" value="Genomic_DNA"/>
</dbReference>
<evidence type="ECO:0000256" key="2">
    <source>
        <dbReference type="ARBA" id="ARBA00023015"/>
    </source>
</evidence>
<dbReference type="Proteomes" id="UP001634393">
    <property type="component" value="Unassembled WGS sequence"/>
</dbReference>
<dbReference type="PANTHER" id="PTHR45764:SF21">
    <property type="entry name" value="OS03G0770000 PROTEIN"/>
    <property type="match status" value="1"/>
</dbReference>
<keyword evidence="5" id="KW-0539">Nucleus</keyword>
<dbReference type="GO" id="GO:0003677">
    <property type="term" value="F:DNA binding"/>
    <property type="evidence" value="ECO:0007669"/>
    <property type="project" value="UniProtKB-KW"/>
</dbReference>
<keyword evidence="3" id="KW-0238">DNA-binding</keyword>
<dbReference type="PROSITE" id="PS00036">
    <property type="entry name" value="BZIP_BASIC"/>
    <property type="match status" value="1"/>
</dbReference>
<protein>
    <recommendedName>
        <fullName evidence="7">BZIP domain-containing protein</fullName>
    </recommendedName>
</protein>
<reference evidence="8 9" key="1">
    <citation type="submission" date="2024-12" db="EMBL/GenBank/DDBJ databases">
        <title>The unique morphological basis and parallel evolutionary history of personate flowers in Penstemon.</title>
        <authorList>
            <person name="Depatie T.H."/>
            <person name="Wessinger C.A."/>
        </authorList>
    </citation>
    <scope>NUCLEOTIDE SEQUENCE [LARGE SCALE GENOMIC DNA]</scope>
    <source>
        <strain evidence="8">WTNN_2</strain>
        <tissue evidence="8">Leaf</tissue>
    </source>
</reference>
<dbReference type="SUPFAM" id="SSF57959">
    <property type="entry name" value="Leucine zipper domain"/>
    <property type="match status" value="1"/>
</dbReference>
<proteinExistence type="predicted"/>
<dbReference type="Pfam" id="PF00170">
    <property type="entry name" value="bZIP_1"/>
    <property type="match status" value="1"/>
</dbReference>
<dbReference type="AlphaFoldDB" id="A0ABD3U5J6"/>
<feature type="compositionally biased region" description="Low complexity" evidence="6">
    <location>
        <begin position="38"/>
        <end position="52"/>
    </location>
</feature>
<evidence type="ECO:0000256" key="1">
    <source>
        <dbReference type="ARBA" id="ARBA00004123"/>
    </source>
</evidence>
<accession>A0ABD3U5J6</accession>
<dbReference type="PROSITE" id="PS50217">
    <property type="entry name" value="BZIP"/>
    <property type="match status" value="1"/>
</dbReference>
<name>A0ABD3U5J6_9LAMI</name>
<dbReference type="GO" id="GO:0005634">
    <property type="term" value="C:nucleus"/>
    <property type="evidence" value="ECO:0007669"/>
    <property type="project" value="UniProtKB-SubCell"/>
</dbReference>
<organism evidence="8 9">
    <name type="scientific">Penstemon smallii</name>
    <dbReference type="NCBI Taxonomy" id="265156"/>
    <lineage>
        <taxon>Eukaryota</taxon>
        <taxon>Viridiplantae</taxon>
        <taxon>Streptophyta</taxon>
        <taxon>Embryophyta</taxon>
        <taxon>Tracheophyta</taxon>
        <taxon>Spermatophyta</taxon>
        <taxon>Magnoliopsida</taxon>
        <taxon>eudicotyledons</taxon>
        <taxon>Gunneridae</taxon>
        <taxon>Pentapetalae</taxon>
        <taxon>asterids</taxon>
        <taxon>lamiids</taxon>
        <taxon>Lamiales</taxon>
        <taxon>Plantaginaceae</taxon>
        <taxon>Cheloneae</taxon>
        <taxon>Penstemon</taxon>
    </lineage>
</organism>
<evidence type="ECO:0000256" key="3">
    <source>
        <dbReference type="ARBA" id="ARBA00023125"/>
    </source>
</evidence>
<dbReference type="GO" id="GO:0046982">
    <property type="term" value="F:protein heterodimerization activity"/>
    <property type="evidence" value="ECO:0007669"/>
    <property type="project" value="UniProtKB-ARBA"/>
</dbReference>
<evidence type="ECO:0000259" key="7">
    <source>
        <dbReference type="PROSITE" id="PS50217"/>
    </source>
</evidence>
<evidence type="ECO:0000313" key="9">
    <source>
        <dbReference type="Proteomes" id="UP001634393"/>
    </source>
</evidence>
<dbReference type="PANTHER" id="PTHR45764">
    <property type="entry name" value="BZIP TRANSCRIPTION FACTOR 44"/>
    <property type="match status" value="1"/>
</dbReference>
<dbReference type="SMART" id="SM00338">
    <property type="entry name" value="BRLZ"/>
    <property type="match status" value="1"/>
</dbReference>
<keyword evidence="4" id="KW-0804">Transcription</keyword>
<comment type="caution">
    <text evidence="8">The sequence shown here is derived from an EMBL/GenBank/DDBJ whole genome shotgun (WGS) entry which is preliminary data.</text>
</comment>
<dbReference type="InterPro" id="IPR045314">
    <property type="entry name" value="bZIP_plant_GBF1"/>
</dbReference>
<comment type="subcellular location">
    <subcellularLocation>
        <location evidence="1">Nucleus</location>
    </subcellularLocation>
</comment>
<keyword evidence="9" id="KW-1185">Reference proteome</keyword>
<dbReference type="CDD" id="cd14702">
    <property type="entry name" value="bZIP_plant_GBF1"/>
    <property type="match status" value="1"/>
</dbReference>
<evidence type="ECO:0000313" key="8">
    <source>
        <dbReference type="EMBL" id="KAL3844686.1"/>
    </source>
</evidence>
<evidence type="ECO:0000256" key="6">
    <source>
        <dbReference type="SAM" id="MobiDB-lite"/>
    </source>
</evidence>
<feature type="domain" description="BZIP" evidence="7">
    <location>
        <begin position="56"/>
        <end position="115"/>
    </location>
</feature>
<dbReference type="FunFam" id="1.20.5.170:FF:000020">
    <property type="entry name" value="BZIP transcription factor"/>
    <property type="match status" value="1"/>
</dbReference>
<evidence type="ECO:0000256" key="4">
    <source>
        <dbReference type="ARBA" id="ARBA00023163"/>
    </source>
</evidence>
<dbReference type="InterPro" id="IPR046347">
    <property type="entry name" value="bZIP_sf"/>
</dbReference>
<gene>
    <name evidence="8" type="ORF">ACJIZ3_002089</name>
</gene>
<sequence length="155" mass="18501">MLYCENPCPPFESGFPMWESHEPPYLLPPIDYEPVMFSQQSPVSSNSGSDRNSGSDERKRKRMISNRESARRSRMRKQKHIENMRDQLNQLEVSNRELTNRLRLVVDQNQLYRRENGFLQSEAVMLRERLWDIRQVLLVRQLQQQCFIMNHSSTT</sequence>